<keyword evidence="2" id="KW-0472">Membrane</keyword>
<keyword evidence="2" id="KW-1133">Transmembrane helix</keyword>
<dbReference type="Pfam" id="PF01478">
    <property type="entry name" value="Peptidase_A24"/>
    <property type="match status" value="1"/>
</dbReference>
<evidence type="ECO:0000256" key="2">
    <source>
        <dbReference type="SAM" id="Phobius"/>
    </source>
</evidence>
<keyword evidence="5" id="KW-1185">Reference proteome</keyword>
<dbReference type="AlphaFoldDB" id="A0A511DGV8"/>
<feature type="transmembrane region" description="Helical" evidence="2">
    <location>
        <begin position="92"/>
        <end position="109"/>
    </location>
</feature>
<feature type="domain" description="Prepilin type IV endopeptidase peptidase" evidence="3">
    <location>
        <begin position="100"/>
        <end position="206"/>
    </location>
</feature>
<dbReference type="InterPro" id="IPR000045">
    <property type="entry name" value="Prepilin_IV_endopep_pep"/>
</dbReference>
<dbReference type="PANTHER" id="PTHR30487">
    <property type="entry name" value="TYPE 4 PREPILIN-LIKE PROTEINS LEADER PEPTIDE-PROCESSING ENZYME"/>
    <property type="match status" value="1"/>
</dbReference>
<comment type="similarity">
    <text evidence="1">Belongs to the peptidase A24 family.</text>
</comment>
<proteinExistence type="inferred from homology"/>
<evidence type="ECO:0000259" key="3">
    <source>
        <dbReference type="Pfam" id="PF01478"/>
    </source>
</evidence>
<protein>
    <recommendedName>
        <fullName evidence="3">Prepilin type IV endopeptidase peptidase domain-containing protein</fullName>
    </recommendedName>
</protein>
<sequence length="242" mass="22746">MIDGMRIDGMALAGVAGFCAGPWLRAAIVRHAVPGPGARRSTCPRCAAPLGGSAVSGRSRCCGVPVGLPAASVEIVAALACGVVTAARDGPAAVLGCWVVLCGIVLVAVDAAVHRLPAPLTAATAAGAGVALLLTAGHDPAAAGRAVAAAGVAAGVLLLLRALTRGGIGGGDCALAPGLGAAAGRDGWAPLALAGVTTTVLGAVHAVAAAVLVGRARGVEVPFGPAMVGGALAVVTGAGPPG</sequence>
<evidence type="ECO:0000256" key="1">
    <source>
        <dbReference type="ARBA" id="ARBA00005801"/>
    </source>
</evidence>
<dbReference type="GO" id="GO:0005886">
    <property type="term" value="C:plasma membrane"/>
    <property type="evidence" value="ECO:0007669"/>
    <property type="project" value="TreeGrafter"/>
</dbReference>
<dbReference type="Proteomes" id="UP000321685">
    <property type="component" value="Unassembled WGS sequence"/>
</dbReference>
<keyword evidence="2" id="KW-0812">Transmembrane</keyword>
<dbReference type="InterPro" id="IPR050882">
    <property type="entry name" value="Prepilin_peptidase/N-MTase"/>
</dbReference>
<organism evidence="4 5">
    <name type="scientific">Pseudonocardia sulfidoxydans NBRC 16205</name>
    <dbReference type="NCBI Taxonomy" id="1223511"/>
    <lineage>
        <taxon>Bacteria</taxon>
        <taxon>Bacillati</taxon>
        <taxon>Actinomycetota</taxon>
        <taxon>Actinomycetes</taxon>
        <taxon>Pseudonocardiales</taxon>
        <taxon>Pseudonocardiaceae</taxon>
        <taxon>Pseudonocardia</taxon>
    </lineage>
</organism>
<evidence type="ECO:0000313" key="5">
    <source>
        <dbReference type="Proteomes" id="UP000321685"/>
    </source>
</evidence>
<feature type="transmembrane region" description="Helical" evidence="2">
    <location>
        <begin position="142"/>
        <end position="160"/>
    </location>
</feature>
<accession>A0A511DGV8</accession>
<evidence type="ECO:0000313" key="4">
    <source>
        <dbReference type="EMBL" id="GEL24029.1"/>
    </source>
</evidence>
<feature type="transmembrane region" description="Helical" evidence="2">
    <location>
        <begin position="116"/>
        <end position="136"/>
    </location>
</feature>
<dbReference type="PANTHER" id="PTHR30487:SF0">
    <property type="entry name" value="PREPILIN LEADER PEPTIDASE_N-METHYLTRANSFERASE-RELATED"/>
    <property type="match status" value="1"/>
</dbReference>
<dbReference type="GO" id="GO:0006465">
    <property type="term" value="P:signal peptide processing"/>
    <property type="evidence" value="ECO:0007669"/>
    <property type="project" value="TreeGrafter"/>
</dbReference>
<comment type="caution">
    <text evidence="4">The sequence shown here is derived from an EMBL/GenBank/DDBJ whole genome shotgun (WGS) entry which is preliminary data.</text>
</comment>
<reference evidence="4 5" key="1">
    <citation type="submission" date="2019-07" db="EMBL/GenBank/DDBJ databases">
        <title>Whole genome shotgun sequence of Pseudonocardia sulfidoxydans NBRC 16205.</title>
        <authorList>
            <person name="Hosoyama A."/>
            <person name="Uohara A."/>
            <person name="Ohji S."/>
            <person name="Ichikawa N."/>
        </authorList>
    </citation>
    <scope>NUCLEOTIDE SEQUENCE [LARGE SCALE GENOMIC DNA]</scope>
    <source>
        <strain evidence="4 5">NBRC 16205</strain>
    </source>
</reference>
<name>A0A511DGV8_9PSEU</name>
<dbReference type="EMBL" id="BJVJ01000027">
    <property type="protein sequence ID" value="GEL24029.1"/>
    <property type="molecule type" value="Genomic_DNA"/>
</dbReference>
<gene>
    <name evidence="4" type="ORF">PSU4_29830</name>
</gene>
<dbReference type="GO" id="GO:0004190">
    <property type="term" value="F:aspartic-type endopeptidase activity"/>
    <property type="evidence" value="ECO:0007669"/>
    <property type="project" value="InterPro"/>
</dbReference>